<keyword evidence="3" id="KW-1185">Reference proteome</keyword>
<evidence type="ECO:0000256" key="1">
    <source>
        <dbReference type="SAM" id="SignalP"/>
    </source>
</evidence>
<reference evidence="2 3" key="1">
    <citation type="journal article" date="2021" name="Sci. Rep.">
        <title>The genome of the diatom Chaetoceros tenuissimus carries an ancient integrated fragment of an extant virus.</title>
        <authorList>
            <person name="Hongo Y."/>
            <person name="Kimura K."/>
            <person name="Takaki Y."/>
            <person name="Yoshida Y."/>
            <person name="Baba S."/>
            <person name="Kobayashi G."/>
            <person name="Nagasaki K."/>
            <person name="Hano T."/>
            <person name="Tomaru Y."/>
        </authorList>
    </citation>
    <scope>NUCLEOTIDE SEQUENCE [LARGE SCALE GENOMIC DNA]</scope>
    <source>
        <strain evidence="2 3">NIES-3715</strain>
    </source>
</reference>
<dbReference type="AlphaFoldDB" id="A0AAD3D8S1"/>
<proteinExistence type="predicted"/>
<comment type="caution">
    <text evidence="2">The sequence shown here is derived from an EMBL/GenBank/DDBJ whole genome shotgun (WGS) entry which is preliminary data.</text>
</comment>
<protein>
    <submittedName>
        <fullName evidence="2">Uncharacterized protein</fullName>
    </submittedName>
</protein>
<dbReference type="Proteomes" id="UP001054902">
    <property type="component" value="Unassembled WGS sequence"/>
</dbReference>
<name>A0AAD3D8S1_9STRA</name>
<feature type="signal peptide" evidence="1">
    <location>
        <begin position="1"/>
        <end position="20"/>
    </location>
</feature>
<feature type="chain" id="PRO_5042231097" evidence="1">
    <location>
        <begin position="21"/>
        <end position="244"/>
    </location>
</feature>
<keyword evidence="1" id="KW-0732">Signal</keyword>
<evidence type="ECO:0000313" key="3">
    <source>
        <dbReference type="Proteomes" id="UP001054902"/>
    </source>
</evidence>
<accession>A0AAD3D8S1</accession>
<dbReference type="EMBL" id="BLLK01000062">
    <property type="protein sequence ID" value="GFH58890.1"/>
    <property type="molecule type" value="Genomic_DNA"/>
</dbReference>
<gene>
    <name evidence="2" type="ORF">CTEN210_15366</name>
</gene>
<evidence type="ECO:0000313" key="2">
    <source>
        <dbReference type="EMBL" id="GFH58890.1"/>
    </source>
</evidence>
<organism evidence="2 3">
    <name type="scientific">Chaetoceros tenuissimus</name>
    <dbReference type="NCBI Taxonomy" id="426638"/>
    <lineage>
        <taxon>Eukaryota</taxon>
        <taxon>Sar</taxon>
        <taxon>Stramenopiles</taxon>
        <taxon>Ochrophyta</taxon>
        <taxon>Bacillariophyta</taxon>
        <taxon>Coscinodiscophyceae</taxon>
        <taxon>Chaetocerotophycidae</taxon>
        <taxon>Chaetocerotales</taxon>
        <taxon>Chaetocerotaceae</taxon>
        <taxon>Chaetoceros</taxon>
    </lineage>
</organism>
<sequence>MNIHLSAICMIFCKILTANAVLIELDFANPAQDVCPKASNAVCNRMSAPVTCGAENDCWYGSQCVASAADESFTAETCCPAVSDLCTEEYSPHTCVRSSLDSTQECKYSNWCKAKGAAFSRDWMCRPDESGLSAPGPTPAPTKPTQNERTVCSLKEGANISKCRKTNKINMLCGKDKCPITNTCVARQMGFGRKKCTDLAGCPLPKKKKCAEKPKMDVFCGDCKYSSKCEARTAGFNVKEECSF</sequence>